<feature type="coiled-coil region" evidence="6">
    <location>
        <begin position="64"/>
        <end position="91"/>
    </location>
</feature>
<dbReference type="InterPro" id="IPR041503">
    <property type="entry name" value="AIMP2_thioredoxin"/>
</dbReference>
<evidence type="ECO:0000256" key="2">
    <source>
        <dbReference type="ARBA" id="ARBA00004514"/>
    </source>
</evidence>
<dbReference type="PANTHER" id="PTHR13438">
    <property type="entry name" value="AMINOACYL TRNA SYNTHASE COMPLEX-INTERACTING MULTIFUNCTIONAL PROTEIN"/>
    <property type="match status" value="1"/>
</dbReference>
<evidence type="ECO:0000313" key="8">
    <source>
        <dbReference type="EMBL" id="RUS79322.1"/>
    </source>
</evidence>
<keyword evidence="6" id="KW-0175">Coiled coil</keyword>
<dbReference type="AlphaFoldDB" id="A0A3S1A038"/>
<gene>
    <name evidence="8" type="ORF">EGW08_012907</name>
</gene>
<name>A0A3S1A038_ELYCH</name>
<evidence type="ECO:0000256" key="6">
    <source>
        <dbReference type="SAM" id="Coils"/>
    </source>
</evidence>
<keyword evidence="9" id="KW-1185">Reference proteome</keyword>
<dbReference type="Proteomes" id="UP000271974">
    <property type="component" value="Unassembled WGS sequence"/>
</dbReference>
<dbReference type="EMBL" id="RQTK01000458">
    <property type="protein sequence ID" value="RUS79322.1"/>
    <property type="molecule type" value="Genomic_DNA"/>
</dbReference>
<dbReference type="STRING" id="188477.A0A3S1A038"/>
<organism evidence="8 9">
    <name type="scientific">Elysia chlorotica</name>
    <name type="common">Eastern emerald elysia</name>
    <name type="synonym">Sea slug</name>
    <dbReference type="NCBI Taxonomy" id="188477"/>
    <lineage>
        <taxon>Eukaryota</taxon>
        <taxon>Metazoa</taxon>
        <taxon>Spiralia</taxon>
        <taxon>Lophotrochozoa</taxon>
        <taxon>Mollusca</taxon>
        <taxon>Gastropoda</taxon>
        <taxon>Heterobranchia</taxon>
        <taxon>Euthyneura</taxon>
        <taxon>Panpulmonata</taxon>
        <taxon>Sacoglossa</taxon>
        <taxon>Placobranchoidea</taxon>
        <taxon>Plakobranchidae</taxon>
        <taxon>Elysia</taxon>
    </lineage>
</organism>
<keyword evidence="4" id="KW-0648">Protein biosynthesis</keyword>
<keyword evidence="3" id="KW-0963">Cytoplasm</keyword>
<reference evidence="8 9" key="1">
    <citation type="submission" date="2019-01" db="EMBL/GenBank/DDBJ databases">
        <title>A draft genome assembly of the solar-powered sea slug Elysia chlorotica.</title>
        <authorList>
            <person name="Cai H."/>
            <person name="Li Q."/>
            <person name="Fang X."/>
            <person name="Li J."/>
            <person name="Curtis N.E."/>
            <person name="Altenburger A."/>
            <person name="Shibata T."/>
            <person name="Feng M."/>
            <person name="Maeda T."/>
            <person name="Schwartz J.A."/>
            <person name="Shigenobu S."/>
            <person name="Lundholm N."/>
            <person name="Nishiyama T."/>
            <person name="Yang H."/>
            <person name="Hasebe M."/>
            <person name="Li S."/>
            <person name="Pierce S.K."/>
            <person name="Wang J."/>
        </authorList>
    </citation>
    <scope>NUCLEOTIDE SEQUENCE [LARGE SCALE GENOMIC DNA]</scope>
    <source>
        <strain evidence="8">EC2010</strain>
        <tissue evidence="8">Whole organism of an adult</tissue>
    </source>
</reference>
<dbReference type="GO" id="GO:0005634">
    <property type="term" value="C:nucleus"/>
    <property type="evidence" value="ECO:0007669"/>
    <property type="project" value="UniProtKB-SubCell"/>
</dbReference>
<dbReference type="GO" id="GO:0017101">
    <property type="term" value="C:aminoacyl-tRNA synthetase multienzyme complex"/>
    <property type="evidence" value="ECO:0007669"/>
    <property type="project" value="InterPro"/>
</dbReference>
<protein>
    <recommendedName>
        <fullName evidence="7">AIMP2 thioredoxin-like domain-containing protein</fullName>
    </recommendedName>
</protein>
<evidence type="ECO:0000256" key="1">
    <source>
        <dbReference type="ARBA" id="ARBA00004123"/>
    </source>
</evidence>
<comment type="subcellular location">
    <subcellularLocation>
        <location evidence="2">Cytoplasm</location>
        <location evidence="2">Cytosol</location>
    </subcellularLocation>
    <subcellularLocation>
        <location evidence="1">Nucleus</location>
    </subcellularLocation>
</comment>
<evidence type="ECO:0000259" key="7">
    <source>
        <dbReference type="Pfam" id="PF18569"/>
    </source>
</evidence>
<dbReference type="GO" id="GO:0005829">
    <property type="term" value="C:cytosol"/>
    <property type="evidence" value="ECO:0007669"/>
    <property type="project" value="UniProtKB-SubCell"/>
</dbReference>
<feature type="domain" description="AIMP2 thioredoxin-like" evidence="7">
    <location>
        <begin position="127"/>
        <end position="217"/>
    </location>
</feature>
<dbReference type="SUPFAM" id="SSF47616">
    <property type="entry name" value="GST C-terminal domain-like"/>
    <property type="match status" value="1"/>
</dbReference>
<sequence length="333" mass="35388">MENATTTVNCTANGPQIPMYTLKPYQTIDIVQLPNVMYKMKPYCGTDQGGSSSRGGSAEPSGPLSCLERRQEDVLRRLEAMQATVSRLEQRYNVKVTAAASSSSSTSTTTASAGSSLPTFVGEPGRILDLAVSADPSSIPLSLVALAEQVSSKYTTLLSTFVHSSVAGSEIPDRLQGLLKSNGGRSRADCQVAVTLVWKKVSYGPQLVVDPVHQTSIQGEANVARYLWGLLSPPDLDPARATLEDELVDLAQLQVLEGSSKERAAALRRLNSVLGKQNSWLGSGQSPSLADVVCWSAVQQTGLAQGAPANVQRWLKACDQHQVFASARGLVAS</sequence>
<dbReference type="GO" id="GO:0006412">
    <property type="term" value="P:translation"/>
    <property type="evidence" value="ECO:0007669"/>
    <property type="project" value="UniProtKB-KW"/>
</dbReference>
<comment type="caution">
    <text evidence="8">The sequence shown here is derived from an EMBL/GenBank/DDBJ whole genome shotgun (WGS) entry which is preliminary data.</text>
</comment>
<dbReference type="InterPro" id="IPR042360">
    <property type="entry name" value="AIMP2"/>
</dbReference>
<dbReference type="PANTHER" id="PTHR13438:SF2">
    <property type="entry name" value="AMINOACYL TRNA SYNTHASE COMPLEX-INTERACTING MULTIFUNCTIONAL PROTEIN 2"/>
    <property type="match status" value="1"/>
</dbReference>
<evidence type="ECO:0000256" key="4">
    <source>
        <dbReference type="ARBA" id="ARBA00022917"/>
    </source>
</evidence>
<dbReference type="InterPro" id="IPR036282">
    <property type="entry name" value="Glutathione-S-Trfase_C_sf"/>
</dbReference>
<evidence type="ECO:0000256" key="5">
    <source>
        <dbReference type="ARBA" id="ARBA00023242"/>
    </source>
</evidence>
<dbReference type="OrthoDB" id="2309723at2759"/>
<dbReference type="Gene3D" id="1.20.1050.130">
    <property type="match status" value="1"/>
</dbReference>
<proteinExistence type="predicted"/>
<evidence type="ECO:0000256" key="3">
    <source>
        <dbReference type="ARBA" id="ARBA00022490"/>
    </source>
</evidence>
<evidence type="ECO:0000313" key="9">
    <source>
        <dbReference type="Proteomes" id="UP000271974"/>
    </source>
</evidence>
<keyword evidence="5" id="KW-0539">Nucleus</keyword>
<accession>A0A3S1A038</accession>
<dbReference type="Pfam" id="PF18569">
    <property type="entry name" value="Thioredoxin_16"/>
    <property type="match status" value="1"/>
</dbReference>